<keyword evidence="3" id="KW-1185">Reference proteome</keyword>
<dbReference type="EMBL" id="JAGEUA010000006">
    <property type="protein sequence ID" value="KAL0973823.1"/>
    <property type="molecule type" value="Genomic_DNA"/>
</dbReference>
<organism evidence="2 3">
    <name type="scientific">Umbra pygmaea</name>
    <name type="common">Eastern mudminnow</name>
    <dbReference type="NCBI Taxonomy" id="75934"/>
    <lineage>
        <taxon>Eukaryota</taxon>
        <taxon>Metazoa</taxon>
        <taxon>Chordata</taxon>
        <taxon>Craniata</taxon>
        <taxon>Vertebrata</taxon>
        <taxon>Euteleostomi</taxon>
        <taxon>Actinopterygii</taxon>
        <taxon>Neopterygii</taxon>
        <taxon>Teleostei</taxon>
        <taxon>Protacanthopterygii</taxon>
        <taxon>Esociformes</taxon>
        <taxon>Umbridae</taxon>
        <taxon>Umbra</taxon>
    </lineage>
</organism>
<dbReference type="AlphaFoldDB" id="A0ABD0XAE0"/>
<dbReference type="Proteomes" id="UP001557470">
    <property type="component" value="Unassembled WGS sequence"/>
</dbReference>
<feature type="region of interest" description="Disordered" evidence="1">
    <location>
        <begin position="1"/>
        <end position="20"/>
    </location>
</feature>
<evidence type="ECO:0000313" key="3">
    <source>
        <dbReference type="Proteomes" id="UP001557470"/>
    </source>
</evidence>
<proteinExistence type="predicted"/>
<evidence type="ECO:0000256" key="1">
    <source>
        <dbReference type="SAM" id="MobiDB-lite"/>
    </source>
</evidence>
<evidence type="ECO:0000313" key="2">
    <source>
        <dbReference type="EMBL" id="KAL0973823.1"/>
    </source>
</evidence>
<feature type="compositionally biased region" description="Polar residues" evidence="1">
    <location>
        <begin position="8"/>
        <end position="19"/>
    </location>
</feature>
<reference evidence="2 3" key="1">
    <citation type="submission" date="2024-06" db="EMBL/GenBank/DDBJ databases">
        <authorList>
            <person name="Pan Q."/>
            <person name="Wen M."/>
            <person name="Jouanno E."/>
            <person name="Zahm M."/>
            <person name="Klopp C."/>
            <person name="Cabau C."/>
            <person name="Louis A."/>
            <person name="Berthelot C."/>
            <person name="Parey E."/>
            <person name="Roest Crollius H."/>
            <person name="Montfort J."/>
            <person name="Robinson-Rechavi M."/>
            <person name="Bouchez O."/>
            <person name="Lampietro C."/>
            <person name="Lopez Roques C."/>
            <person name="Donnadieu C."/>
            <person name="Postlethwait J."/>
            <person name="Bobe J."/>
            <person name="Verreycken H."/>
            <person name="Guiguen Y."/>
        </authorList>
    </citation>
    <scope>NUCLEOTIDE SEQUENCE [LARGE SCALE GENOMIC DNA]</scope>
    <source>
        <strain evidence="2">Up_M1</strain>
        <tissue evidence="2">Testis</tissue>
    </source>
</reference>
<comment type="caution">
    <text evidence="2">The sequence shown here is derived from an EMBL/GenBank/DDBJ whole genome shotgun (WGS) entry which is preliminary data.</text>
</comment>
<protein>
    <submittedName>
        <fullName evidence="2">Uncharacterized protein</fullName>
    </submittedName>
</protein>
<sequence length="77" mass="8540">MERRQRTTEQGNSESTSSPDLAFILKGLDSMSAGLERLAIRSELRLCDLIVCFSHADKTSFLNRVDEGEPAGPRQAE</sequence>
<accession>A0ABD0XAE0</accession>
<name>A0ABD0XAE0_UMBPY</name>
<gene>
    <name evidence="2" type="ORF">UPYG_G00211660</name>
</gene>